<dbReference type="Pfam" id="PF13539">
    <property type="entry name" value="Peptidase_M15_4"/>
    <property type="match status" value="1"/>
</dbReference>
<geneLocation type="plasmid" evidence="3 4">
    <name>pRHL1</name>
</geneLocation>
<sequence>MACTAGNVFPGERQQSTAAPRGRPCRTVTRPCPVHQPTTAVPWCIPLLVVAYCDRRGWHLDAGAAMYDSANTTTGLYSERAVTGTVMSADQTRSWPPTDFLVPVDNWSLDQGVPQKRVGRYLRYFAAPGGTLKCGRLVRVRVGVGTWSYRPGCTMRRPSAAAGSAATRSWWCDRNEVSAMGFRTYKGNTVSENGWRICDTGEIVKPLVPGTDNVRPEVRRGAAATILVAWAAVWHRRIWRIDSYRPRDYWGFSWDNDIANSNHLSGTAVDLNATRLPWKVRASVNMPADKIVAVRQMLTEFEGTVFWGEDWATKDPMHTQINLPEGDTRLDAFATRLDNGYLWVYGPPDPDAFPLPAGYYYGPLDGPAESISGLFPTDPQSWKDGLRRWQKTCGIPETGIWDTDTARAATALQIANGWPVTGYVFEGEWNVVIRHGQRPDLGGPVTPPPPPVVRGKTWADVSQHQITPVTDAYPYDIFCFRSNSGNMRDTKFAANHDWAVRACDDGRLRFFIVYWFFRPGQANIDLLMQMVTEQGGPHPRMVVMADVEDAAGTITGDQSAEVNDEIRRAREWLGERRVIGYWNPVSNADLWRTRPPGLRLVTPSYGREPGSPKIKPDGYFAHQYTDNGPCPPFGRCDLNYTHLSTDELDAMLGLGQSPPPPPPPPVPEPFPVDDAALWDYIAGEVLGR</sequence>
<dbReference type="EMBL" id="CP000432">
    <property type="protein sequence ID" value="ABH00184.1"/>
    <property type="molecule type" value="Genomic_DNA"/>
</dbReference>
<evidence type="ECO:0000313" key="4">
    <source>
        <dbReference type="Proteomes" id="UP000008710"/>
    </source>
</evidence>
<protein>
    <recommendedName>
        <fullName evidence="2">Peptidase M15C domain-containing protein</fullName>
    </recommendedName>
</protein>
<dbReference type="Gene3D" id="3.20.20.80">
    <property type="entry name" value="Glycosidases"/>
    <property type="match status" value="1"/>
</dbReference>
<feature type="domain" description="Peptidase M15C" evidence="2">
    <location>
        <begin position="260"/>
        <end position="321"/>
    </location>
</feature>
<dbReference type="HOGENOM" id="CLU_025384_0_0_11"/>
<accession>Q0RX02</accession>
<organism evidence="3 4">
    <name type="scientific">Rhodococcus jostii (strain RHA1)</name>
    <dbReference type="NCBI Taxonomy" id="101510"/>
    <lineage>
        <taxon>Bacteria</taxon>
        <taxon>Bacillati</taxon>
        <taxon>Actinomycetota</taxon>
        <taxon>Actinomycetes</taxon>
        <taxon>Mycobacteriales</taxon>
        <taxon>Nocardiaceae</taxon>
        <taxon>Rhodococcus</taxon>
    </lineage>
</organism>
<dbReference type="Proteomes" id="UP000008710">
    <property type="component" value="Plasmid pRHL1"/>
</dbReference>
<dbReference type="SUPFAM" id="SSF55166">
    <property type="entry name" value="Hedgehog/DD-peptidase"/>
    <property type="match status" value="1"/>
</dbReference>
<name>Q0RX02_RHOJR</name>
<gene>
    <name evidence="3" type="ordered locus">RHA1_ro09141</name>
</gene>
<dbReference type="InterPro" id="IPR039561">
    <property type="entry name" value="Peptidase_M15C"/>
</dbReference>
<dbReference type="InterPro" id="IPR009045">
    <property type="entry name" value="Zn_M74/Hedgehog-like"/>
</dbReference>
<dbReference type="KEGG" id="rha:RHA1_ro09141"/>
<evidence type="ECO:0000313" key="3">
    <source>
        <dbReference type="EMBL" id="ABH00184.1"/>
    </source>
</evidence>
<dbReference type="SUPFAM" id="SSF51445">
    <property type="entry name" value="(Trans)glycosidases"/>
    <property type="match status" value="1"/>
</dbReference>
<reference evidence="4" key="1">
    <citation type="journal article" date="2006" name="Proc. Natl. Acad. Sci. U.S.A.">
        <title>The complete genome of Rhodococcus sp. RHA1 provides insights into a catabolic powerhouse.</title>
        <authorList>
            <person name="McLeod M.P."/>
            <person name="Warren R.L."/>
            <person name="Hsiao W.W.L."/>
            <person name="Araki N."/>
            <person name="Myhre M."/>
            <person name="Fernandes C."/>
            <person name="Miyazawa D."/>
            <person name="Wong W."/>
            <person name="Lillquist A.L."/>
            <person name="Wang D."/>
            <person name="Dosanjh M."/>
            <person name="Hara H."/>
            <person name="Petrescu A."/>
            <person name="Morin R.D."/>
            <person name="Yang G."/>
            <person name="Stott J.M."/>
            <person name="Schein J.E."/>
            <person name="Shin H."/>
            <person name="Smailus D."/>
            <person name="Siddiqui A.S."/>
            <person name="Marra M.A."/>
            <person name="Jones S.J.M."/>
            <person name="Holt R."/>
            <person name="Brinkman F.S.L."/>
            <person name="Miyauchi K."/>
            <person name="Fukuda M."/>
            <person name="Davies J.E."/>
            <person name="Mohn W.W."/>
            <person name="Eltis L.D."/>
        </authorList>
    </citation>
    <scope>NUCLEOTIDE SEQUENCE [LARGE SCALE GENOMIC DNA]</scope>
    <source>
        <strain evidence="4">RHA1</strain>
    </source>
</reference>
<dbReference type="GO" id="GO:0008233">
    <property type="term" value="F:peptidase activity"/>
    <property type="evidence" value="ECO:0007669"/>
    <property type="project" value="InterPro"/>
</dbReference>
<evidence type="ECO:0000256" key="1">
    <source>
        <dbReference type="SAM" id="MobiDB-lite"/>
    </source>
</evidence>
<keyword evidence="3" id="KW-0614">Plasmid</keyword>
<feature type="region of interest" description="Disordered" evidence="1">
    <location>
        <begin position="1"/>
        <end position="26"/>
    </location>
</feature>
<dbReference type="InterPro" id="IPR017853">
    <property type="entry name" value="GH"/>
</dbReference>
<dbReference type="AlphaFoldDB" id="Q0RX02"/>
<proteinExistence type="predicted"/>
<evidence type="ECO:0000259" key="2">
    <source>
        <dbReference type="Pfam" id="PF13539"/>
    </source>
</evidence>